<proteinExistence type="predicted"/>
<organism evidence="1 2">
    <name type="scientific">Phlebia brevispora</name>
    <dbReference type="NCBI Taxonomy" id="194682"/>
    <lineage>
        <taxon>Eukaryota</taxon>
        <taxon>Fungi</taxon>
        <taxon>Dikarya</taxon>
        <taxon>Basidiomycota</taxon>
        <taxon>Agaricomycotina</taxon>
        <taxon>Agaricomycetes</taxon>
        <taxon>Polyporales</taxon>
        <taxon>Meruliaceae</taxon>
        <taxon>Phlebia</taxon>
    </lineage>
</organism>
<accession>A0ACC1RL31</accession>
<name>A0ACC1RL31_9APHY</name>
<evidence type="ECO:0000313" key="2">
    <source>
        <dbReference type="Proteomes" id="UP001148662"/>
    </source>
</evidence>
<keyword evidence="2" id="KW-1185">Reference proteome</keyword>
<protein>
    <submittedName>
        <fullName evidence="1">Uncharacterized protein</fullName>
    </submittedName>
</protein>
<evidence type="ECO:0000313" key="1">
    <source>
        <dbReference type="EMBL" id="KAJ3521855.1"/>
    </source>
</evidence>
<sequence length="409" mass="43744">MSPKFRRVILIVLESYFAVITSATVAVISVSLQASLWMNLTFDIASPSLGIAFMYMIAAAGSKASMNGLVSINRAASIQVSSEMQFASVAGGIILPPVAGSVTPALASGGTVPAPAVGGDPFAPTTNDTETAQVKSISATYSYNTIARAALEGYVTRGAAVNLQFEDIAGSTLSRSDSKGSYKHGSIIVLGCTLPSPIGFVFCTGVGATQDEITVGHPSELLSVGSVRCTTSPLAQICPAIIQILVEAYETAKPARQCERHLRESLTSRSVLVCHQSRDLHKWTPFDCNVSITEEAPADHLVRNKIWRSREEYAARAPTPQVLQIYRSDAKDTPQHTRRECVILVRISKSPMFHDVVTPALRTPIFVGMDASAPTAAGGNVCRRPCQERLAEIGHEVGDAKDVYIRPLR</sequence>
<dbReference type="Proteomes" id="UP001148662">
    <property type="component" value="Unassembled WGS sequence"/>
</dbReference>
<gene>
    <name evidence="1" type="ORF">NM688_g8962</name>
</gene>
<comment type="caution">
    <text evidence="1">The sequence shown here is derived from an EMBL/GenBank/DDBJ whole genome shotgun (WGS) entry which is preliminary data.</text>
</comment>
<reference evidence="1" key="1">
    <citation type="submission" date="2022-07" db="EMBL/GenBank/DDBJ databases">
        <title>Genome Sequence of Phlebia brevispora.</title>
        <authorList>
            <person name="Buettner E."/>
        </authorList>
    </citation>
    <scope>NUCLEOTIDE SEQUENCE</scope>
    <source>
        <strain evidence="1">MPL23</strain>
    </source>
</reference>
<dbReference type="EMBL" id="JANHOG010002590">
    <property type="protein sequence ID" value="KAJ3521855.1"/>
    <property type="molecule type" value="Genomic_DNA"/>
</dbReference>